<accession>A0A0A8YTS3</accession>
<evidence type="ECO:0000313" key="1">
    <source>
        <dbReference type="EMBL" id="JAD27975.1"/>
    </source>
</evidence>
<reference evidence="1" key="1">
    <citation type="submission" date="2014-09" db="EMBL/GenBank/DDBJ databases">
        <authorList>
            <person name="Magalhaes I.L.F."/>
            <person name="Oliveira U."/>
            <person name="Santos F.R."/>
            <person name="Vidigal T.H.D.A."/>
            <person name="Brescovit A.D."/>
            <person name="Santos A.J."/>
        </authorList>
    </citation>
    <scope>NUCLEOTIDE SEQUENCE</scope>
    <source>
        <tissue evidence="1">Shoot tissue taken approximately 20 cm above the soil surface</tissue>
    </source>
</reference>
<dbReference type="EMBL" id="GBRH01269920">
    <property type="protein sequence ID" value="JAD27975.1"/>
    <property type="molecule type" value="Transcribed_RNA"/>
</dbReference>
<protein>
    <submittedName>
        <fullName evidence="1">Uncharacterized protein</fullName>
    </submittedName>
</protein>
<dbReference type="AlphaFoldDB" id="A0A0A8YTS3"/>
<organism evidence="1">
    <name type="scientific">Arundo donax</name>
    <name type="common">Giant reed</name>
    <name type="synonym">Donax arundinaceus</name>
    <dbReference type="NCBI Taxonomy" id="35708"/>
    <lineage>
        <taxon>Eukaryota</taxon>
        <taxon>Viridiplantae</taxon>
        <taxon>Streptophyta</taxon>
        <taxon>Embryophyta</taxon>
        <taxon>Tracheophyta</taxon>
        <taxon>Spermatophyta</taxon>
        <taxon>Magnoliopsida</taxon>
        <taxon>Liliopsida</taxon>
        <taxon>Poales</taxon>
        <taxon>Poaceae</taxon>
        <taxon>PACMAD clade</taxon>
        <taxon>Arundinoideae</taxon>
        <taxon>Arundineae</taxon>
        <taxon>Arundo</taxon>
    </lineage>
</organism>
<proteinExistence type="predicted"/>
<name>A0A0A8YTS3_ARUDO</name>
<reference evidence="1" key="2">
    <citation type="journal article" date="2015" name="Data Brief">
        <title>Shoot transcriptome of the giant reed, Arundo donax.</title>
        <authorList>
            <person name="Barrero R.A."/>
            <person name="Guerrero F.D."/>
            <person name="Moolhuijzen P."/>
            <person name="Goolsby J.A."/>
            <person name="Tidwell J."/>
            <person name="Bellgard S.E."/>
            <person name="Bellgard M.I."/>
        </authorList>
    </citation>
    <scope>NUCLEOTIDE SEQUENCE</scope>
    <source>
        <tissue evidence="1">Shoot tissue taken approximately 20 cm above the soil surface</tissue>
    </source>
</reference>
<sequence length="26" mass="2961">MHDYLNTCLGKACLGCYFSKCSFILE</sequence>